<name>A0A8H7PAH2_9APHY</name>
<evidence type="ECO:0008006" key="4">
    <source>
        <dbReference type="Google" id="ProtNLM"/>
    </source>
</evidence>
<protein>
    <recommendedName>
        <fullName evidence="4">KOW domain-containing protein</fullName>
    </recommendedName>
</protein>
<dbReference type="EMBL" id="JADOXO010000006">
    <property type="protein sequence ID" value="KAF9820987.1"/>
    <property type="molecule type" value="Genomic_DNA"/>
</dbReference>
<evidence type="ECO:0000313" key="3">
    <source>
        <dbReference type="Proteomes" id="UP000639403"/>
    </source>
</evidence>
<reference evidence="2" key="1">
    <citation type="submission" date="2020-11" db="EMBL/GenBank/DDBJ databases">
        <authorList>
            <person name="Koelle M."/>
            <person name="Horta M.A.C."/>
            <person name="Nowrousian M."/>
            <person name="Ohm R.A."/>
            <person name="Benz P."/>
            <person name="Pilgard A."/>
        </authorList>
    </citation>
    <scope>NUCLEOTIDE SEQUENCE</scope>
    <source>
        <strain evidence="2">FPRL280</strain>
    </source>
</reference>
<feature type="region of interest" description="Disordered" evidence="1">
    <location>
        <begin position="313"/>
        <end position="370"/>
    </location>
</feature>
<proteinExistence type="predicted"/>
<reference evidence="2" key="2">
    <citation type="journal article" name="Front. Microbiol.">
        <title>Degradative Capacity of Two Strains of Rhodonia placenta: From Phenotype to Genotype.</title>
        <authorList>
            <person name="Kolle M."/>
            <person name="Horta M.A.C."/>
            <person name="Nowrousian M."/>
            <person name="Ohm R.A."/>
            <person name="Benz J.P."/>
            <person name="Pilgard A."/>
        </authorList>
    </citation>
    <scope>NUCLEOTIDE SEQUENCE</scope>
    <source>
        <strain evidence="2">FPRL280</strain>
    </source>
</reference>
<feature type="compositionally biased region" description="Basic and acidic residues" evidence="1">
    <location>
        <begin position="340"/>
        <end position="350"/>
    </location>
</feature>
<sequence length="370" mass="43342">MALSRAQVRDAWTSIGFTRDFRHLQPVPRWWTQRQGWFEPKTHVVKPKDRIKYWNIVPGDQVRLRGDPTGTVYEVNMINRLSNRVMLKTEQDKVRPEEQMKRGKNVPYAKCQLFIGKFEFPPKEGSAEPQTVFATRLSTSSPFWAKSTYRYEWSRFAVNTVPRLPHLAGGEKDRIHISWPKRDKPPVPEPGPYDTREDAVLEITYTPPALPTYIHFREPAPRAPTEDEYFNAVSKPNSDSYDASQPFEVFLSKELANPHSRAKKQARWQAHQEYKRAMLNDMIAAELKDLQGRSRREARAEAMWKWRHTLEEERKGEQKRRWKNRGAEARLGHKKIRKARKDEKKRERLRNLVLPEAPNQAIPGAESRAA</sequence>
<comment type="caution">
    <text evidence="2">The sequence shown here is derived from an EMBL/GenBank/DDBJ whole genome shotgun (WGS) entry which is preliminary data.</text>
</comment>
<evidence type="ECO:0000256" key="1">
    <source>
        <dbReference type="SAM" id="MobiDB-lite"/>
    </source>
</evidence>
<gene>
    <name evidence="2" type="ORF">IEO21_00964</name>
</gene>
<dbReference type="Proteomes" id="UP000639403">
    <property type="component" value="Unassembled WGS sequence"/>
</dbReference>
<accession>A0A8H7PAH2</accession>
<organism evidence="2 3">
    <name type="scientific">Rhodonia placenta</name>
    <dbReference type="NCBI Taxonomy" id="104341"/>
    <lineage>
        <taxon>Eukaryota</taxon>
        <taxon>Fungi</taxon>
        <taxon>Dikarya</taxon>
        <taxon>Basidiomycota</taxon>
        <taxon>Agaricomycotina</taxon>
        <taxon>Agaricomycetes</taxon>
        <taxon>Polyporales</taxon>
        <taxon>Adustoporiaceae</taxon>
        <taxon>Rhodonia</taxon>
    </lineage>
</organism>
<evidence type="ECO:0000313" key="2">
    <source>
        <dbReference type="EMBL" id="KAF9820987.1"/>
    </source>
</evidence>
<dbReference type="AlphaFoldDB" id="A0A8H7PAH2"/>